<dbReference type="Gene3D" id="3.20.20.10">
    <property type="entry name" value="Alanine racemase"/>
    <property type="match status" value="1"/>
</dbReference>
<organism evidence="4 5">
    <name type="scientific">Halorhodospira neutriphila</name>
    <dbReference type="NCBI Taxonomy" id="168379"/>
    <lineage>
        <taxon>Bacteria</taxon>
        <taxon>Pseudomonadati</taxon>
        <taxon>Pseudomonadota</taxon>
        <taxon>Gammaproteobacteria</taxon>
        <taxon>Chromatiales</taxon>
        <taxon>Ectothiorhodospiraceae</taxon>
        <taxon>Halorhodospira</taxon>
    </lineage>
</organism>
<feature type="domain" description="Orn/DAP/Arg decarboxylase 2 N-terminal" evidence="3">
    <location>
        <begin position="51"/>
        <end position="296"/>
    </location>
</feature>
<dbReference type="RefSeq" id="WP_420827061.1">
    <property type="nucleotide sequence ID" value="NZ_NRSH01000087.1"/>
</dbReference>
<dbReference type="InterPro" id="IPR017530">
    <property type="entry name" value="DCO2ase_PEP1"/>
</dbReference>
<evidence type="ECO:0000313" key="5">
    <source>
        <dbReference type="Proteomes" id="UP000738126"/>
    </source>
</evidence>
<dbReference type="PRINTS" id="PR01179">
    <property type="entry name" value="ODADCRBXLASE"/>
</dbReference>
<dbReference type="PROSITE" id="PS00879">
    <property type="entry name" value="ODR_DC_2_2"/>
    <property type="match status" value="1"/>
</dbReference>
<dbReference type="InterPro" id="IPR029066">
    <property type="entry name" value="PLP-binding_barrel"/>
</dbReference>
<dbReference type="CDD" id="cd06839">
    <property type="entry name" value="PLPDE_III_Btrk_like"/>
    <property type="match status" value="1"/>
</dbReference>
<proteinExistence type="predicted"/>
<protein>
    <submittedName>
        <fullName evidence="4">Pyridoxal-dependent decarboxylase, exosortase A system-associated</fullName>
    </submittedName>
</protein>
<evidence type="ECO:0000256" key="2">
    <source>
        <dbReference type="ARBA" id="ARBA00022898"/>
    </source>
</evidence>
<dbReference type="PANTHER" id="PTHR43727:SF2">
    <property type="entry name" value="GROUP IV DECARBOXYLASE"/>
    <property type="match status" value="1"/>
</dbReference>
<evidence type="ECO:0000256" key="1">
    <source>
        <dbReference type="ARBA" id="ARBA00001933"/>
    </source>
</evidence>
<dbReference type="InterPro" id="IPR009006">
    <property type="entry name" value="Ala_racemase/Decarboxylase_C"/>
</dbReference>
<dbReference type="Pfam" id="PF02784">
    <property type="entry name" value="Orn_Arg_deC_N"/>
    <property type="match status" value="1"/>
</dbReference>
<sequence>MSTHGAETSSTPHYWPPGWHSRDGRLQVAGRDAGDLAEAYGTPLYAYDAGLIRERIEALRTRLPGPVRLSYAVKANPMPELLSALSPWVDGMDVASGAEMHAALAAGQPAGRISLAGPAKPRALLEAAIEAGAVVGIESARQLELVGEIAAATKTAPELCLRLNPDFRLRSGGMRMSGGPSPFGVDAEAAGALLERARALGLRIGGYHVFAGSQCLDPEALAESHRRGLAEVLALAPAEAPPAFVNLGGGLGIPYSRGDEPLELGPVAEGLEACLAELDRRLPGTALVLELGRYLVGEAGVYLTRVVDRKVSRGRAFLVTDGGMHHHLAASGNLGQAIRKDFPLAVATRLAEPAAETPSVVGPLCTPLDLLADRTPLPRAEPGDLIAIFQSGAYGLTASPTGFLSHPPPAEVLL</sequence>
<gene>
    <name evidence="4" type="ORF">CKO13_08180</name>
</gene>
<dbReference type="EMBL" id="NRSH01000087">
    <property type="protein sequence ID" value="MBK1726999.1"/>
    <property type="molecule type" value="Genomic_DNA"/>
</dbReference>
<dbReference type="SUPFAM" id="SSF51419">
    <property type="entry name" value="PLP-binding barrel"/>
    <property type="match status" value="1"/>
</dbReference>
<dbReference type="InterPro" id="IPR022657">
    <property type="entry name" value="De-COase2_CS"/>
</dbReference>
<dbReference type="Gene3D" id="2.40.37.10">
    <property type="entry name" value="Lyase, Ornithine Decarboxylase, Chain A, domain 1"/>
    <property type="match status" value="1"/>
</dbReference>
<evidence type="ECO:0000313" key="4">
    <source>
        <dbReference type="EMBL" id="MBK1726999.1"/>
    </source>
</evidence>
<dbReference type="SUPFAM" id="SSF50621">
    <property type="entry name" value="Alanine racemase C-terminal domain-like"/>
    <property type="match status" value="1"/>
</dbReference>
<keyword evidence="2" id="KW-0663">Pyridoxal phosphate</keyword>
<name>A0ABS1EA52_9GAMM</name>
<dbReference type="InterPro" id="IPR000183">
    <property type="entry name" value="Orn/DAP/Arg_de-COase"/>
</dbReference>
<dbReference type="NCBIfam" id="TIGR03099">
    <property type="entry name" value="dCO2ase_PEP1"/>
    <property type="match status" value="1"/>
</dbReference>
<evidence type="ECO:0000259" key="3">
    <source>
        <dbReference type="Pfam" id="PF02784"/>
    </source>
</evidence>
<comment type="caution">
    <text evidence="4">The sequence shown here is derived from an EMBL/GenBank/DDBJ whole genome shotgun (WGS) entry which is preliminary data.</text>
</comment>
<reference evidence="4 5" key="1">
    <citation type="journal article" date="2020" name="Microorganisms">
        <title>Osmotic Adaptation and Compatible Solute Biosynthesis of Phototrophic Bacteria as Revealed from Genome Analyses.</title>
        <authorList>
            <person name="Imhoff J.F."/>
            <person name="Rahn T."/>
            <person name="Kunzel S."/>
            <person name="Keller A."/>
            <person name="Neulinger S.C."/>
        </authorList>
    </citation>
    <scope>NUCLEOTIDE SEQUENCE [LARGE SCALE GENOMIC DNA]</scope>
    <source>
        <strain evidence="4 5">DSM 15116</strain>
    </source>
</reference>
<dbReference type="InterPro" id="IPR022644">
    <property type="entry name" value="De-COase2_N"/>
</dbReference>
<keyword evidence="5" id="KW-1185">Reference proteome</keyword>
<dbReference type="Proteomes" id="UP000738126">
    <property type="component" value="Unassembled WGS sequence"/>
</dbReference>
<accession>A0ABS1EA52</accession>
<comment type="cofactor">
    <cofactor evidence="1">
        <name>pyridoxal 5'-phosphate</name>
        <dbReference type="ChEBI" id="CHEBI:597326"/>
    </cofactor>
</comment>
<dbReference type="PANTHER" id="PTHR43727">
    <property type="entry name" value="DIAMINOPIMELATE DECARBOXYLASE"/>
    <property type="match status" value="1"/>
</dbReference>